<name>A0ABP2R4T3_9FUSO</name>
<gene>
    <name evidence="2" type="ORF">B437_04560</name>
</gene>
<feature type="transmembrane region" description="Helical" evidence="1">
    <location>
        <begin position="148"/>
        <end position="167"/>
    </location>
</feature>
<organism evidence="2 3">
    <name type="scientific">Fusobacterium hwasookii ChDC F128</name>
    <dbReference type="NCBI Taxonomy" id="1216362"/>
    <lineage>
        <taxon>Bacteria</taxon>
        <taxon>Fusobacteriati</taxon>
        <taxon>Fusobacteriota</taxon>
        <taxon>Fusobacteriia</taxon>
        <taxon>Fusobacteriales</taxon>
        <taxon>Fusobacteriaceae</taxon>
        <taxon>Fusobacterium</taxon>
    </lineage>
</organism>
<keyword evidence="1" id="KW-1133">Transmembrane helix</keyword>
<dbReference type="EMBL" id="ALVD01000003">
    <property type="protein sequence ID" value="EJU07883.1"/>
    <property type="molecule type" value="Genomic_DNA"/>
</dbReference>
<evidence type="ECO:0000256" key="1">
    <source>
        <dbReference type="SAM" id="Phobius"/>
    </source>
</evidence>
<proteinExistence type="predicted"/>
<accession>A0ABP2R4T3</accession>
<evidence type="ECO:0000313" key="3">
    <source>
        <dbReference type="Proteomes" id="UP000004829"/>
    </source>
</evidence>
<feature type="transmembrane region" description="Helical" evidence="1">
    <location>
        <begin position="12"/>
        <end position="36"/>
    </location>
</feature>
<keyword evidence="1" id="KW-0812">Transmembrane</keyword>
<reference evidence="3" key="1">
    <citation type="journal article" date="2012" name="J. Bacteriol.">
        <title>Draft Genome Sequence of Fusobacterium nucleatum ChDC F128, Isolated from a Periodontitis Lesion.</title>
        <authorList>
            <person name="Park S.N."/>
            <person name="Kong S.W."/>
            <person name="Kim H.S."/>
            <person name="Park M.S."/>
            <person name="Lee J.W."/>
            <person name="Cho E."/>
            <person name="Lim Y.K."/>
            <person name="Choi M.H."/>
            <person name="Chang Y.H."/>
            <person name="Shin J.H."/>
            <person name="Park H.S."/>
            <person name="Choi S.H."/>
            <person name="Kook J.K."/>
        </authorList>
    </citation>
    <scope>NUCLEOTIDE SEQUENCE [LARGE SCALE GENOMIC DNA]</scope>
    <source>
        <strain evidence="3">ChDC F128</strain>
    </source>
</reference>
<sequence>MKEDNNRKHKRDLYFLIIWNIFIFLGLSIFLFYSLLNKKVDFSDIREYIFLILIGFILLISLITIIKKIKLLKVFSNKSDNIIKTSEKEIYTYKFLNMYKKLVYKRMLVIFAPILFSFVIAIFLYIATSKIQNRNEEIVSLIYMGGKITFFITLLPCLVIFFIIYISSSQKIRMLQKVYDFASKEEVNHLDESESLTELHSPKPKYIFTRKFFINWDGSLNIFILEDIEKIEYKKYNYFFIYGTKLLIYLKNAKRKKFVMPVQMKMNGEKEILLLKKIVILKEKLITISIYLYKLNTIYLIFYRFFFMLSIIKKVIANK</sequence>
<feature type="transmembrane region" description="Helical" evidence="1">
    <location>
        <begin position="48"/>
        <end position="66"/>
    </location>
</feature>
<evidence type="ECO:0000313" key="2">
    <source>
        <dbReference type="EMBL" id="EJU07883.1"/>
    </source>
</evidence>
<keyword evidence="1" id="KW-0472">Membrane</keyword>
<protein>
    <submittedName>
        <fullName evidence="2">Uncharacterized protein</fullName>
    </submittedName>
</protein>
<dbReference type="RefSeq" id="WP_005916738.1">
    <property type="nucleotide sequence ID" value="NZ_ALVD01000003.1"/>
</dbReference>
<keyword evidence="3" id="KW-1185">Reference proteome</keyword>
<feature type="transmembrane region" description="Helical" evidence="1">
    <location>
        <begin position="108"/>
        <end position="128"/>
    </location>
</feature>
<comment type="caution">
    <text evidence="2">The sequence shown here is derived from an EMBL/GenBank/DDBJ whole genome shotgun (WGS) entry which is preliminary data.</text>
</comment>
<dbReference type="Proteomes" id="UP000004829">
    <property type="component" value="Unassembled WGS sequence"/>
</dbReference>